<feature type="region of interest" description="Disordered" evidence="1">
    <location>
        <begin position="88"/>
        <end position="138"/>
    </location>
</feature>
<evidence type="ECO:0000256" key="1">
    <source>
        <dbReference type="SAM" id="MobiDB-lite"/>
    </source>
</evidence>
<dbReference type="KEGG" id="sgu:SGLAU_25375"/>
<dbReference type="Pfam" id="PF05402">
    <property type="entry name" value="PqqD"/>
    <property type="match status" value="1"/>
</dbReference>
<dbReference type="InterPro" id="IPR032708">
    <property type="entry name" value="McjB_C"/>
</dbReference>
<dbReference type="RefSeq" id="WP_052413874.1">
    <property type="nucleotide sequence ID" value="NZ_CP009438.1"/>
</dbReference>
<dbReference type="eggNOG" id="ENOG502ZD72">
    <property type="taxonomic scope" value="Bacteria"/>
</dbReference>
<gene>
    <name evidence="3" type="ORF">SGLAU_25375</name>
</gene>
<keyword evidence="4" id="KW-1185">Reference proteome</keyword>
<accession>A0A089XAM9</accession>
<organism evidence="3 4">
    <name type="scientific">Streptomyces glaucescens</name>
    <dbReference type="NCBI Taxonomy" id="1907"/>
    <lineage>
        <taxon>Bacteria</taxon>
        <taxon>Bacillati</taxon>
        <taxon>Actinomycetota</taxon>
        <taxon>Actinomycetes</taxon>
        <taxon>Kitasatosporales</taxon>
        <taxon>Streptomycetaceae</taxon>
        <taxon>Streptomyces</taxon>
    </lineage>
</organism>
<evidence type="ECO:0000313" key="3">
    <source>
        <dbReference type="EMBL" id="AIS01013.1"/>
    </source>
</evidence>
<sequence>MNRLHVPDFVQESPGDHGDAVLLDTRSGHCFAMNPVAGLLWQEWRRSRDFETGVRVTAHHFPALSRDLIRHDARQLADALLERGLLTACPAGEQPDPPPGEQPVAATGNGPGDGPGPPGTTAGPARRAHPLADDARSAAGPAEVTMAADPGAQAFRSSRLPVRRTPPLGLLCLLIALVLIRLPFPVLLRVVRWTSHHWCRLDATGAQAAAALAAVRQAAARYPGRAACLEISLAALTLLALRRRRTTWCIGTAADPYRFHAWIETEAGPVMATDEQGIDAFRRILTT</sequence>
<evidence type="ECO:0000313" key="4">
    <source>
        <dbReference type="Proteomes" id="UP000029482"/>
    </source>
</evidence>
<proteinExistence type="predicted"/>
<dbReference type="EMBL" id="CP009438">
    <property type="protein sequence ID" value="AIS01013.1"/>
    <property type="molecule type" value="Genomic_DNA"/>
</dbReference>
<name>A0A089XAM9_STRGA</name>
<dbReference type="InterPro" id="IPR008792">
    <property type="entry name" value="PQQD"/>
</dbReference>
<dbReference type="InterPro" id="IPR053521">
    <property type="entry name" value="McjB-like"/>
</dbReference>
<reference evidence="4" key="1">
    <citation type="journal article" date="2015" name="J. Biotechnol.">
        <title>Complete genome sequence of the actinobacterium Streptomyces glaucescens GLA.O (DSM 40922) consisting of a linear chromosome and one linear plasmid.</title>
        <authorList>
            <person name="Ortseifen V."/>
            <person name="Winkler A."/>
            <person name="Albersmeier A."/>
            <person name="Wendler S."/>
            <person name="Puhler A."/>
            <person name="Kalinowski J."/>
            <person name="Ruckert C."/>
        </authorList>
    </citation>
    <scope>NUCLEOTIDE SEQUENCE [LARGE SCALE GENOMIC DNA]</scope>
    <source>
        <strain evidence="4">DSM 40922 / GLA O</strain>
    </source>
</reference>
<dbReference type="AlphaFoldDB" id="A0A089XAM9"/>
<dbReference type="NCBIfam" id="NF033537">
    <property type="entry name" value="lasso_biosyn_B2"/>
    <property type="match status" value="1"/>
</dbReference>
<dbReference type="Pfam" id="PF13471">
    <property type="entry name" value="Transglut_core3"/>
    <property type="match status" value="1"/>
</dbReference>
<dbReference type="OrthoDB" id="583768at2"/>
<feature type="domain" description="Microcin J25-processing protein McjB C-terminal" evidence="2">
    <location>
        <begin position="180"/>
        <end position="286"/>
    </location>
</feature>
<evidence type="ECO:0000259" key="2">
    <source>
        <dbReference type="Pfam" id="PF13471"/>
    </source>
</evidence>
<protein>
    <recommendedName>
        <fullName evidence="2">Microcin J25-processing protein McjB C-terminal domain-containing protein</fullName>
    </recommendedName>
</protein>
<dbReference type="Proteomes" id="UP000029482">
    <property type="component" value="Chromosome"/>
</dbReference>
<dbReference type="HOGENOM" id="CLU_1178273_0_0_11"/>
<dbReference type="STRING" id="1907.SGLAU_25375"/>